<feature type="compositionally biased region" description="Low complexity" evidence="11">
    <location>
        <begin position="806"/>
        <end position="821"/>
    </location>
</feature>
<dbReference type="Pfam" id="PF08619">
    <property type="entry name" value="Nha1_C"/>
    <property type="match status" value="1"/>
</dbReference>
<feature type="region of interest" description="Disordered" evidence="11">
    <location>
        <begin position="861"/>
        <end position="1105"/>
    </location>
</feature>
<dbReference type="PANTHER" id="PTHR31382">
    <property type="entry name" value="NA(+)/H(+) ANTIPORTER"/>
    <property type="match status" value="1"/>
</dbReference>
<feature type="transmembrane region" description="Helical" evidence="12">
    <location>
        <begin position="328"/>
        <end position="349"/>
    </location>
</feature>
<keyword evidence="4" id="KW-0050">Antiport</keyword>
<sequence length="1105" mass="122180">MVWEQLTVNKPHWAYLIIGGFTSLFMLVSLFVKEKLYIGEATVATICGVIFGPHAANLFNPLTWGNTDQITLECSRVVLVVQCFAVGVELPKAYMERHWRSVVFLLVPVMTFGWLMTSLFIWWMITPLSWLESLMCAACVTATDPVLASSVVGKGKFAKRVPKHLRDLLSAESGCNDGMAFPFIYLSFYLIHYRLNANEVAYHWLCNAVLYECVFGATYGVLIGYIGRHMIKWADRKGLIDRESFLVFYFVLALFCAGTGATLGTDDLLVGFAAGVGFSNDGWFTEKTEESHVSNVIDLLLNLTYFVYLGSIIPWQQYNAPQIGLTPWRLVVIAIFVIFFRRIPIMMALKPLIPDIKTWREALFAGHFGPIGVGAIFAAMLARAELETDTTTPMAVLSTNPDSENYLIVQIIWPLTTFLVITSILVHGSSIAVFTLGKHINTLTLTMSYTQANEDGPSWMYRLPRIQSTSKASMSQNRDDMASGGSSNEKLPEYAPGTLPPIGVSGNLLRRQKEEETPIEKPRPTRRRSRWESGMGPGGPISQSAIAPQRRSLITSPSESVSDTLNEKDSPSSSRESDEPPDQLEMEDAQEKRRQREEQQEEERSGSKEVDEPEVEVYGEGDEWVVEDEEGGILGIHDVKGESDDQKRQHVLDDQAALRKETSGEHAKDKHHQHEQQTEGEELEKVISDGAVHAGETSKRFFRELGDRWDGWRGKDKDKEMDAAGPSGPKPKPKAPEHKRGPAHAYQFGNTIIVEDEDGEVVKKYDLPHQPKQRSGVRRGVQDSGGHFNAKPMLKRAGTWVGIGRAGETTSQEESAEASGQGKKGRKQSIVDPDDDRIRFTVSTSGQRLSKADFIKQIQAMDPKARVQAVEESDAPEHVKQEVRADAEGEIGEARPSMRPRSSSKRAAGPSTMSPVREGDQPDEGMPLVRRFDTTDDKPKGPDGLTLVDSNNQEIPFHAVSKSVQKYGGEETAAQRRRRLALARKDSDDDGTERIPPRTTGSGTLVRDSMSSAGASKAREAQGETAAERRRRLAALGEGDEGERQDSSDSEDDGGERRPAVGQVPLPGPGATVGRRPTGIRFADSPAVSQGRVQWGDDVGKKGKR</sequence>
<keyword evidence="16" id="KW-1185">Reference proteome</keyword>
<feature type="compositionally biased region" description="Basic and acidic residues" evidence="11">
    <location>
        <begin position="875"/>
        <end position="887"/>
    </location>
</feature>
<feature type="transmembrane region" description="Helical" evidence="12">
    <location>
        <begin position="12"/>
        <end position="32"/>
    </location>
</feature>
<feature type="compositionally biased region" description="Basic and acidic residues" evidence="11">
    <location>
        <begin position="983"/>
        <end position="996"/>
    </location>
</feature>
<evidence type="ECO:0000313" key="16">
    <source>
        <dbReference type="Proteomes" id="UP000664534"/>
    </source>
</evidence>
<keyword evidence="8" id="KW-0406">Ion transport</keyword>
<evidence type="ECO:0000256" key="9">
    <source>
        <dbReference type="ARBA" id="ARBA00023136"/>
    </source>
</evidence>
<evidence type="ECO:0000256" key="7">
    <source>
        <dbReference type="ARBA" id="ARBA00023053"/>
    </source>
</evidence>
<feature type="compositionally biased region" description="Basic and acidic residues" evidence="11">
    <location>
        <begin position="637"/>
        <end position="687"/>
    </location>
</feature>
<evidence type="ECO:0000256" key="12">
    <source>
        <dbReference type="SAM" id="Phobius"/>
    </source>
</evidence>
<accession>A0A8H3FIM6</accession>
<comment type="subcellular location">
    <subcellularLocation>
        <location evidence="1">Membrane</location>
        <topology evidence="1">Multi-pass membrane protein</topology>
    </subcellularLocation>
</comment>
<evidence type="ECO:0000313" key="15">
    <source>
        <dbReference type="EMBL" id="CAF9925264.1"/>
    </source>
</evidence>
<evidence type="ECO:0000256" key="8">
    <source>
        <dbReference type="ARBA" id="ARBA00023065"/>
    </source>
</evidence>
<feature type="transmembrane region" description="Helical" evidence="12">
    <location>
        <begin position="201"/>
        <end position="225"/>
    </location>
</feature>
<evidence type="ECO:0000256" key="6">
    <source>
        <dbReference type="ARBA" id="ARBA00022989"/>
    </source>
</evidence>
<dbReference type="GO" id="GO:0030007">
    <property type="term" value="P:intracellular potassium ion homeostasis"/>
    <property type="evidence" value="ECO:0007669"/>
    <property type="project" value="TreeGrafter"/>
</dbReference>
<feature type="transmembrane region" description="Helical" evidence="12">
    <location>
        <begin position="296"/>
        <end position="316"/>
    </location>
</feature>
<feature type="region of interest" description="Disordered" evidence="11">
    <location>
        <begin position="765"/>
        <end position="844"/>
    </location>
</feature>
<feature type="compositionally biased region" description="Polar residues" evidence="11">
    <location>
        <begin position="541"/>
        <end position="564"/>
    </location>
</feature>
<dbReference type="CDD" id="cd06174">
    <property type="entry name" value="MFS"/>
    <property type="match status" value="1"/>
</dbReference>
<comment type="caution">
    <text evidence="15">The sequence shown here is derived from an EMBL/GenBank/DDBJ whole genome shotgun (WGS) entry which is preliminary data.</text>
</comment>
<comment type="similarity">
    <text evidence="2">Belongs to the fungal Na(+)/H(+) exchanger family.</text>
</comment>
<evidence type="ECO:0000259" key="14">
    <source>
        <dbReference type="Pfam" id="PF08619"/>
    </source>
</evidence>
<feature type="compositionally biased region" description="Acidic residues" evidence="11">
    <location>
        <begin position="579"/>
        <end position="588"/>
    </location>
</feature>
<feature type="transmembrane region" description="Helical" evidence="12">
    <location>
        <begin position="361"/>
        <end position="382"/>
    </location>
</feature>
<dbReference type="InterPro" id="IPR004712">
    <property type="entry name" value="Na+/H+_antiporter_fungi"/>
</dbReference>
<feature type="compositionally biased region" description="Acidic residues" evidence="11">
    <location>
        <begin position="611"/>
        <end position="631"/>
    </location>
</feature>
<dbReference type="Gene3D" id="1.20.1530.20">
    <property type="match status" value="1"/>
</dbReference>
<dbReference type="GO" id="GO:0015385">
    <property type="term" value="F:sodium:proton antiporter activity"/>
    <property type="evidence" value="ECO:0007669"/>
    <property type="project" value="InterPro"/>
</dbReference>
<organism evidence="15 16">
    <name type="scientific">Imshaugia aleurites</name>
    <dbReference type="NCBI Taxonomy" id="172621"/>
    <lineage>
        <taxon>Eukaryota</taxon>
        <taxon>Fungi</taxon>
        <taxon>Dikarya</taxon>
        <taxon>Ascomycota</taxon>
        <taxon>Pezizomycotina</taxon>
        <taxon>Lecanoromycetes</taxon>
        <taxon>OSLEUM clade</taxon>
        <taxon>Lecanoromycetidae</taxon>
        <taxon>Lecanorales</taxon>
        <taxon>Lecanorineae</taxon>
        <taxon>Parmeliaceae</taxon>
        <taxon>Imshaugia</taxon>
    </lineage>
</organism>
<dbReference type="InterPro" id="IPR038770">
    <property type="entry name" value="Na+/solute_symporter_sf"/>
</dbReference>
<evidence type="ECO:0000256" key="10">
    <source>
        <dbReference type="ARBA" id="ARBA00023201"/>
    </source>
</evidence>
<dbReference type="GO" id="GO:0036376">
    <property type="term" value="P:sodium ion export across plasma membrane"/>
    <property type="evidence" value="ECO:0007669"/>
    <property type="project" value="InterPro"/>
</dbReference>
<evidence type="ECO:0000256" key="4">
    <source>
        <dbReference type="ARBA" id="ARBA00022449"/>
    </source>
</evidence>
<evidence type="ECO:0000256" key="5">
    <source>
        <dbReference type="ARBA" id="ARBA00022692"/>
    </source>
</evidence>
<dbReference type="PANTHER" id="PTHR31382:SF4">
    <property type="entry name" value="NA(+)_H(+) ANTIPORTER"/>
    <property type="match status" value="1"/>
</dbReference>
<feature type="domain" description="Alkali metal cation/H+ antiporter Nha1 C-terminal" evidence="14">
    <location>
        <begin position="459"/>
        <end position="1049"/>
    </location>
</feature>
<evidence type="ECO:0000256" key="11">
    <source>
        <dbReference type="SAM" id="MobiDB-lite"/>
    </source>
</evidence>
<dbReference type="Pfam" id="PF00999">
    <property type="entry name" value="Na_H_Exchanger"/>
    <property type="match status" value="1"/>
</dbReference>
<dbReference type="InterPro" id="IPR013928">
    <property type="entry name" value="Cation/H_antiporter_C"/>
</dbReference>
<keyword evidence="6 12" id="KW-1133">Transmembrane helix</keyword>
<dbReference type="EMBL" id="CAJPDT010000039">
    <property type="protein sequence ID" value="CAF9925264.1"/>
    <property type="molecule type" value="Genomic_DNA"/>
</dbReference>
<dbReference type="GO" id="GO:0042391">
    <property type="term" value="P:regulation of membrane potential"/>
    <property type="evidence" value="ECO:0007669"/>
    <property type="project" value="InterPro"/>
</dbReference>
<feature type="compositionally biased region" description="Low complexity" evidence="11">
    <location>
        <begin position="894"/>
        <end position="908"/>
    </location>
</feature>
<dbReference type="GO" id="GO:0005886">
    <property type="term" value="C:plasma membrane"/>
    <property type="evidence" value="ECO:0007669"/>
    <property type="project" value="InterPro"/>
</dbReference>
<feature type="compositionally biased region" description="Basic and acidic residues" evidence="11">
    <location>
        <begin position="511"/>
        <end position="523"/>
    </location>
</feature>
<feature type="region of interest" description="Disordered" evidence="11">
    <location>
        <begin position="470"/>
        <end position="744"/>
    </location>
</feature>
<feature type="domain" description="Cation/H+ exchanger transmembrane" evidence="13">
    <location>
        <begin position="26"/>
        <end position="434"/>
    </location>
</feature>
<dbReference type="Proteomes" id="UP000664534">
    <property type="component" value="Unassembled WGS sequence"/>
</dbReference>
<dbReference type="OrthoDB" id="5327978at2759"/>
<evidence type="ECO:0000259" key="13">
    <source>
        <dbReference type="Pfam" id="PF00999"/>
    </source>
</evidence>
<dbReference type="GO" id="GO:0120029">
    <property type="term" value="P:proton export across plasma membrane"/>
    <property type="evidence" value="ECO:0007669"/>
    <property type="project" value="InterPro"/>
</dbReference>
<feature type="compositionally biased region" description="Basic and acidic residues" evidence="11">
    <location>
        <begin position="589"/>
        <end position="610"/>
    </location>
</feature>
<dbReference type="AlphaFoldDB" id="A0A8H3FIM6"/>
<feature type="compositionally biased region" description="Polar residues" evidence="11">
    <location>
        <begin position="999"/>
        <end position="1014"/>
    </location>
</feature>
<evidence type="ECO:0000256" key="3">
    <source>
        <dbReference type="ARBA" id="ARBA00022448"/>
    </source>
</evidence>
<feature type="compositionally biased region" description="Basic and acidic residues" evidence="11">
    <location>
        <begin position="696"/>
        <end position="722"/>
    </location>
</feature>
<evidence type="ECO:0000256" key="1">
    <source>
        <dbReference type="ARBA" id="ARBA00004141"/>
    </source>
</evidence>
<name>A0A8H3FIM6_9LECA</name>
<keyword evidence="9 12" id="KW-0472">Membrane</keyword>
<keyword evidence="5 12" id="KW-0812">Transmembrane</keyword>
<proteinExistence type="inferred from homology"/>
<feature type="compositionally biased region" description="Basic and acidic residues" evidence="11">
    <location>
        <begin position="565"/>
        <end position="578"/>
    </location>
</feature>
<keyword evidence="10" id="KW-0739">Sodium transport</keyword>
<reference evidence="15" key="1">
    <citation type="submission" date="2021-03" db="EMBL/GenBank/DDBJ databases">
        <authorList>
            <person name="Tagirdzhanova G."/>
        </authorList>
    </citation>
    <scope>NUCLEOTIDE SEQUENCE</scope>
</reference>
<dbReference type="FunFam" id="1.20.1530.20:FF:000015">
    <property type="entry name" value="Na(+)/H(+) antiporter 2"/>
    <property type="match status" value="1"/>
</dbReference>
<protein>
    <recommendedName>
        <fullName evidence="17">Na+/H+ antiporter</fullName>
    </recommendedName>
</protein>
<evidence type="ECO:0008006" key="17">
    <source>
        <dbReference type="Google" id="ProtNLM"/>
    </source>
</evidence>
<dbReference type="InterPro" id="IPR006153">
    <property type="entry name" value="Cation/H_exchanger_TM"/>
</dbReference>
<feature type="compositionally biased region" description="Basic and acidic residues" evidence="11">
    <location>
        <begin position="930"/>
        <end position="941"/>
    </location>
</feature>
<feature type="transmembrane region" description="Helical" evidence="12">
    <location>
        <begin position="245"/>
        <end position="262"/>
    </location>
</feature>
<feature type="transmembrane region" description="Helical" evidence="12">
    <location>
        <begin position="102"/>
        <end position="125"/>
    </location>
</feature>
<gene>
    <name evidence="15" type="ORF">IMSHALPRED_006428</name>
</gene>
<feature type="compositionally biased region" description="Basic and acidic residues" evidence="11">
    <location>
        <begin position="1017"/>
        <end position="1028"/>
    </location>
</feature>
<keyword evidence="7" id="KW-0915">Sodium</keyword>
<feature type="transmembrane region" description="Helical" evidence="12">
    <location>
        <begin position="411"/>
        <end position="437"/>
    </location>
</feature>
<keyword evidence="3" id="KW-0813">Transport</keyword>
<evidence type="ECO:0000256" key="2">
    <source>
        <dbReference type="ARBA" id="ARBA00005248"/>
    </source>
</evidence>